<organism evidence="2 3">
    <name type="scientific">Lentinula aciculospora</name>
    <dbReference type="NCBI Taxonomy" id="153920"/>
    <lineage>
        <taxon>Eukaryota</taxon>
        <taxon>Fungi</taxon>
        <taxon>Dikarya</taxon>
        <taxon>Basidiomycota</taxon>
        <taxon>Agaricomycotina</taxon>
        <taxon>Agaricomycetes</taxon>
        <taxon>Agaricomycetidae</taxon>
        <taxon>Agaricales</taxon>
        <taxon>Marasmiineae</taxon>
        <taxon>Omphalotaceae</taxon>
        <taxon>Lentinula</taxon>
    </lineage>
</organism>
<evidence type="ECO:0000256" key="1">
    <source>
        <dbReference type="SAM" id="SignalP"/>
    </source>
</evidence>
<evidence type="ECO:0000313" key="2">
    <source>
        <dbReference type="EMBL" id="KAJ4482018.1"/>
    </source>
</evidence>
<proteinExistence type="predicted"/>
<protein>
    <submittedName>
        <fullName evidence="2">Uncharacterized protein</fullName>
    </submittedName>
</protein>
<name>A0A9W9DQZ0_9AGAR</name>
<keyword evidence="3" id="KW-1185">Reference proteome</keyword>
<dbReference type="OrthoDB" id="3944184at2759"/>
<comment type="caution">
    <text evidence="2">The sequence shown here is derived from an EMBL/GenBank/DDBJ whole genome shotgun (WGS) entry which is preliminary data.</text>
</comment>
<sequence length="168" mass="18506">MLLVLSLALNSWILACVQAATPAIISPANGTRVAPGAPFAFKYQSTADYAVSSYNYTVVLYTEQPKFFADSLDYAAGYTFGQFDVPNYPAVPYAHHPAPPYFIMPDFSQRPGGWGVGASISNATFYLAVFEEYSNGKPRVGRRISLSINNIVYNGTDRDEEYLPFCLE</sequence>
<gene>
    <name evidence="2" type="ORF">J3R30DRAFT_3286787</name>
</gene>
<accession>A0A9W9DQZ0</accession>
<keyword evidence="1" id="KW-0732">Signal</keyword>
<feature type="chain" id="PRO_5040953776" evidence="1">
    <location>
        <begin position="20"/>
        <end position="168"/>
    </location>
</feature>
<reference evidence="2" key="1">
    <citation type="submission" date="2022-08" db="EMBL/GenBank/DDBJ databases">
        <title>A Global Phylogenomic Analysis of the Shiitake Genus Lentinula.</title>
        <authorList>
            <consortium name="DOE Joint Genome Institute"/>
            <person name="Sierra-Patev S."/>
            <person name="Min B."/>
            <person name="Naranjo-Ortiz M."/>
            <person name="Looney B."/>
            <person name="Konkel Z."/>
            <person name="Slot J.C."/>
            <person name="Sakamoto Y."/>
            <person name="Steenwyk J.L."/>
            <person name="Rokas A."/>
            <person name="Carro J."/>
            <person name="Camarero S."/>
            <person name="Ferreira P."/>
            <person name="Molpeceres G."/>
            <person name="Ruiz-Duenas F.J."/>
            <person name="Serrano A."/>
            <person name="Henrissat B."/>
            <person name="Drula E."/>
            <person name="Hughes K.W."/>
            <person name="Mata J.L."/>
            <person name="Ishikawa N.K."/>
            <person name="Vargas-Isla R."/>
            <person name="Ushijima S."/>
            <person name="Smith C.A."/>
            <person name="Ahrendt S."/>
            <person name="Andreopoulos W."/>
            <person name="He G."/>
            <person name="Labutti K."/>
            <person name="Lipzen A."/>
            <person name="Ng V."/>
            <person name="Riley R."/>
            <person name="Sandor L."/>
            <person name="Barry K."/>
            <person name="Martinez A.T."/>
            <person name="Xiao Y."/>
            <person name="Gibbons J.G."/>
            <person name="Terashima K."/>
            <person name="Grigoriev I.V."/>
            <person name="Hibbett D.S."/>
        </authorList>
    </citation>
    <scope>NUCLEOTIDE SEQUENCE</scope>
    <source>
        <strain evidence="2">JLM2183</strain>
    </source>
</reference>
<dbReference type="AlphaFoldDB" id="A0A9W9DQZ0"/>
<dbReference type="EMBL" id="JAOTPV010000005">
    <property type="protein sequence ID" value="KAJ4482018.1"/>
    <property type="molecule type" value="Genomic_DNA"/>
</dbReference>
<evidence type="ECO:0000313" key="3">
    <source>
        <dbReference type="Proteomes" id="UP001150266"/>
    </source>
</evidence>
<dbReference type="Proteomes" id="UP001150266">
    <property type="component" value="Unassembled WGS sequence"/>
</dbReference>
<feature type="signal peptide" evidence="1">
    <location>
        <begin position="1"/>
        <end position="19"/>
    </location>
</feature>